<dbReference type="GO" id="GO:0005737">
    <property type="term" value="C:cytoplasm"/>
    <property type="evidence" value="ECO:0007669"/>
    <property type="project" value="UniProtKB-SubCell"/>
</dbReference>
<dbReference type="Pfam" id="PF02367">
    <property type="entry name" value="TsaE"/>
    <property type="match status" value="1"/>
</dbReference>
<feature type="compositionally biased region" description="Low complexity" evidence="12">
    <location>
        <begin position="170"/>
        <end position="190"/>
    </location>
</feature>
<comment type="caution">
    <text evidence="13">The sequence shown here is derived from an EMBL/GenBank/DDBJ whole genome shotgun (WGS) entry which is preliminary data.</text>
</comment>
<accession>A0A4Q7ZM15</accession>
<proteinExistence type="inferred from homology"/>
<evidence type="ECO:0000256" key="4">
    <source>
        <dbReference type="ARBA" id="ARBA00022490"/>
    </source>
</evidence>
<comment type="similarity">
    <text evidence="2">Belongs to the TsaE family.</text>
</comment>
<evidence type="ECO:0000256" key="9">
    <source>
        <dbReference type="ARBA" id="ARBA00022842"/>
    </source>
</evidence>
<evidence type="ECO:0000256" key="2">
    <source>
        <dbReference type="ARBA" id="ARBA00007599"/>
    </source>
</evidence>
<dbReference type="PANTHER" id="PTHR33540">
    <property type="entry name" value="TRNA THREONYLCARBAMOYLADENOSINE BIOSYNTHESIS PROTEIN TSAE"/>
    <property type="match status" value="1"/>
</dbReference>
<dbReference type="PANTHER" id="PTHR33540:SF2">
    <property type="entry name" value="TRNA THREONYLCARBAMOYLADENOSINE BIOSYNTHESIS PROTEIN TSAE"/>
    <property type="match status" value="1"/>
</dbReference>
<keyword evidence="4" id="KW-0963">Cytoplasm</keyword>
<dbReference type="AlphaFoldDB" id="A0A4Q7ZM15"/>
<name>A0A4Q7ZM15_9ACTN</name>
<dbReference type="EMBL" id="SHKY01000001">
    <property type="protein sequence ID" value="RZU52007.1"/>
    <property type="molecule type" value="Genomic_DNA"/>
</dbReference>
<evidence type="ECO:0000256" key="1">
    <source>
        <dbReference type="ARBA" id="ARBA00004496"/>
    </source>
</evidence>
<keyword evidence="8" id="KW-0067">ATP-binding</keyword>
<dbReference type="GO" id="GO:0002949">
    <property type="term" value="P:tRNA threonylcarbamoyladenosine modification"/>
    <property type="evidence" value="ECO:0007669"/>
    <property type="project" value="InterPro"/>
</dbReference>
<dbReference type="InterPro" id="IPR003442">
    <property type="entry name" value="T6A_TsaE"/>
</dbReference>
<keyword evidence="14" id="KW-1185">Reference proteome</keyword>
<comment type="function">
    <text evidence="10">Required for the formation of a threonylcarbamoyl group on adenosine at position 37 (t(6)A37) in tRNAs that read codons beginning with adenine. Is involved in the transfer of the threonylcarbamoyl moiety of threonylcarbamoyl-AMP (TC-AMP) to the N6 group of A37, together with TsaD and TsaB. TsaE seems to play an indirect role in the t(6)A biosynthesis pathway, possibly in regulating the core enzymatic function of TsaD.</text>
</comment>
<dbReference type="NCBIfam" id="TIGR00150">
    <property type="entry name" value="T6A_YjeE"/>
    <property type="match status" value="1"/>
</dbReference>
<evidence type="ECO:0000313" key="14">
    <source>
        <dbReference type="Proteomes" id="UP000292564"/>
    </source>
</evidence>
<evidence type="ECO:0000256" key="5">
    <source>
        <dbReference type="ARBA" id="ARBA00022694"/>
    </source>
</evidence>
<evidence type="ECO:0000256" key="7">
    <source>
        <dbReference type="ARBA" id="ARBA00022741"/>
    </source>
</evidence>
<dbReference type="SUPFAM" id="SSF52540">
    <property type="entry name" value="P-loop containing nucleoside triphosphate hydrolases"/>
    <property type="match status" value="1"/>
</dbReference>
<comment type="subcellular location">
    <subcellularLocation>
        <location evidence="1">Cytoplasm</location>
    </subcellularLocation>
</comment>
<organism evidence="13 14">
    <name type="scientific">Krasilnikovia cinnamomea</name>
    <dbReference type="NCBI Taxonomy" id="349313"/>
    <lineage>
        <taxon>Bacteria</taxon>
        <taxon>Bacillati</taxon>
        <taxon>Actinomycetota</taxon>
        <taxon>Actinomycetes</taxon>
        <taxon>Micromonosporales</taxon>
        <taxon>Micromonosporaceae</taxon>
        <taxon>Krasilnikovia</taxon>
    </lineage>
</organism>
<gene>
    <name evidence="13" type="ORF">EV385_3848</name>
</gene>
<evidence type="ECO:0000256" key="12">
    <source>
        <dbReference type="SAM" id="MobiDB-lite"/>
    </source>
</evidence>
<evidence type="ECO:0000256" key="10">
    <source>
        <dbReference type="ARBA" id="ARBA00024908"/>
    </source>
</evidence>
<evidence type="ECO:0000256" key="8">
    <source>
        <dbReference type="ARBA" id="ARBA00022840"/>
    </source>
</evidence>
<protein>
    <recommendedName>
        <fullName evidence="3">tRNA threonylcarbamoyladenosine biosynthesis protein TsaE</fullName>
    </recommendedName>
    <alternativeName>
        <fullName evidence="11">t(6)A37 threonylcarbamoyladenosine biosynthesis protein TsaE</fullName>
    </alternativeName>
</protein>
<evidence type="ECO:0000256" key="3">
    <source>
        <dbReference type="ARBA" id="ARBA00019010"/>
    </source>
</evidence>
<dbReference type="GO" id="GO:0046872">
    <property type="term" value="F:metal ion binding"/>
    <property type="evidence" value="ECO:0007669"/>
    <property type="project" value="UniProtKB-KW"/>
</dbReference>
<keyword evidence="9" id="KW-0460">Magnesium</keyword>
<dbReference type="Gene3D" id="3.40.50.300">
    <property type="entry name" value="P-loop containing nucleotide triphosphate hydrolases"/>
    <property type="match status" value="1"/>
</dbReference>
<dbReference type="Proteomes" id="UP000292564">
    <property type="component" value="Unassembled WGS sequence"/>
</dbReference>
<feature type="region of interest" description="Disordered" evidence="12">
    <location>
        <begin position="170"/>
        <end position="209"/>
    </location>
</feature>
<reference evidence="13 14" key="1">
    <citation type="submission" date="2019-02" db="EMBL/GenBank/DDBJ databases">
        <title>Sequencing the genomes of 1000 actinobacteria strains.</title>
        <authorList>
            <person name="Klenk H.-P."/>
        </authorList>
    </citation>
    <scope>NUCLEOTIDE SEQUENCE [LARGE SCALE GENOMIC DNA]</scope>
    <source>
        <strain evidence="13 14">DSM 45162</strain>
    </source>
</reference>
<sequence length="209" mass="21645">MITTGIRLATVDDTRQFGRWLATLLRRGDLVLLTGPLGAGKTALTQGIGAGLGVRGDITSPTFVIARVHRPDPARGGRVALVHADAYRLGDAADPRGEIDDLDLDASAGDSVTVVEWGEGLAEQLNDEYLQVRIARLDDDTRVLDLVAHGAAWAQRLAVADPTAASAAAREETAASAAAGEESAAGDRAATTGEPAVADRAAATERLDS</sequence>
<dbReference type="InterPro" id="IPR027417">
    <property type="entry name" value="P-loop_NTPase"/>
</dbReference>
<keyword evidence="5" id="KW-0819">tRNA processing</keyword>
<dbReference type="GO" id="GO:0005524">
    <property type="term" value="F:ATP binding"/>
    <property type="evidence" value="ECO:0007669"/>
    <property type="project" value="UniProtKB-KW"/>
</dbReference>
<evidence type="ECO:0000313" key="13">
    <source>
        <dbReference type="EMBL" id="RZU52007.1"/>
    </source>
</evidence>
<evidence type="ECO:0000256" key="6">
    <source>
        <dbReference type="ARBA" id="ARBA00022723"/>
    </source>
</evidence>
<keyword evidence="6" id="KW-0479">Metal-binding</keyword>
<evidence type="ECO:0000256" key="11">
    <source>
        <dbReference type="ARBA" id="ARBA00032441"/>
    </source>
</evidence>
<keyword evidence="7" id="KW-0547">Nucleotide-binding</keyword>